<reference evidence="2" key="1">
    <citation type="journal article" date="2023" name="Plant J.">
        <title>The genome of the king protea, Protea cynaroides.</title>
        <authorList>
            <person name="Chang J."/>
            <person name="Duong T.A."/>
            <person name="Schoeman C."/>
            <person name="Ma X."/>
            <person name="Roodt D."/>
            <person name="Barker N."/>
            <person name="Li Z."/>
            <person name="Van de Peer Y."/>
            <person name="Mizrachi E."/>
        </authorList>
    </citation>
    <scope>NUCLEOTIDE SEQUENCE</scope>
    <source>
        <tissue evidence="2">Young leaves</tissue>
    </source>
</reference>
<dbReference type="GO" id="GO:0015074">
    <property type="term" value="P:DNA integration"/>
    <property type="evidence" value="ECO:0007669"/>
    <property type="project" value="InterPro"/>
</dbReference>
<proteinExistence type="predicted"/>
<evidence type="ECO:0000313" key="2">
    <source>
        <dbReference type="EMBL" id="KAJ4966256.1"/>
    </source>
</evidence>
<evidence type="ECO:0000259" key="1">
    <source>
        <dbReference type="PROSITE" id="PS50994"/>
    </source>
</evidence>
<feature type="domain" description="Integrase catalytic" evidence="1">
    <location>
        <begin position="1"/>
        <end position="151"/>
    </location>
</feature>
<dbReference type="EMBL" id="JAMYWD010000007">
    <property type="protein sequence ID" value="KAJ4966256.1"/>
    <property type="molecule type" value="Genomic_DNA"/>
</dbReference>
<dbReference type="PANTHER" id="PTHR45835">
    <property type="entry name" value="YALI0A06105P"/>
    <property type="match status" value="1"/>
</dbReference>
<sequence length="199" mass="23378">MDFVMGLPLTPRVVDAVWVIVDRLTKTARFKPIRPQYTLERLAKLYVDNIVRLHGVPESVVSDRDPRFTSKFWEGLQKAMGTTLKFSTAFHPQTDGQSERTIQILEDMLRACVIDFRRSWDERLPLIEFSYNNSYQATIQMSPYEALYARKCRTPLFWNEVGERSMVGPEFVEETCRVVDIFKERVRTAQNRQKQYVDT</sequence>
<dbReference type="InterPro" id="IPR012337">
    <property type="entry name" value="RNaseH-like_sf"/>
</dbReference>
<dbReference type="OrthoDB" id="115950at2759"/>
<dbReference type="PANTHER" id="PTHR45835:SF99">
    <property type="entry name" value="CHROMO DOMAIN-CONTAINING PROTEIN-RELATED"/>
    <property type="match status" value="1"/>
</dbReference>
<dbReference type="Gene3D" id="3.30.420.10">
    <property type="entry name" value="Ribonuclease H-like superfamily/Ribonuclease H"/>
    <property type="match status" value="1"/>
</dbReference>
<gene>
    <name evidence="2" type="ORF">NE237_018105</name>
</gene>
<dbReference type="PROSITE" id="PS50994">
    <property type="entry name" value="INTEGRASE"/>
    <property type="match status" value="1"/>
</dbReference>
<evidence type="ECO:0000313" key="3">
    <source>
        <dbReference type="Proteomes" id="UP001141806"/>
    </source>
</evidence>
<keyword evidence="3" id="KW-1185">Reference proteome</keyword>
<name>A0A9Q0K9E6_9MAGN</name>
<dbReference type="GO" id="GO:0003676">
    <property type="term" value="F:nucleic acid binding"/>
    <property type="evidence" value="ECO:0007669"/>
    <property type="project" value="InterPro"/>
</dbReference>
<comment type="caution">
    <text evidence="2">The sequence shown here is derived from an EMBL/GenBank/DDBJ whole genome shotgun (WGS) entry which is preliminary data.</text>
</comment>
<dbReference type="Proteomes" id="UP001141806">
    <property type="component" value="Unassembled WGS sequence"/>
</dbReference>
<organism evidence="2 3">
    <name type="scientific">Protea cynaroides</name>
    <dbReference type="NCBI Taxonomy" id="273540"/>
    <lineage>
        <taxon>Eukaryota</taxon>
        <taxon>Viridiplantae</taxon>
        <taxon>Streptophyta</taxon>
        <taxon>Embryophyta</taxon>
        <taxon>Tracheophyta</taxon>
        <taxon>Spermatophyta</taxon>
        <taxon>Magnoliopsida</taxon>
        <taxon>Proteales</taxon>
        <taxon>Proteaceae</taxon>
        <taxon>Protea</taxon>
    </lineage>
</organism>
<dbReference type="InterPro" id="IPR001584">
    <property type="entry name" value="Integrase_cat-core"/>
</dbReference>
<dbReference type="InterPro" id="IPR036397">
    <property type="entry name" value="RNaseH_sf"/>
</dbReference>
<dbReference type="SUPFAM" id="SSF53098">
    <property type="entry name" value="Ribonuclease H-like"/>
    <property type="match status" value="1"/>
</dbReference>
<dbReference type="AlphaFoldDB" id="A0A9Q0K9E6"/>
<protein>
    <recommendedName>
        <fullName evidence="1">Integrase catalytic domain-containing protein</fullName>
    </recommendedName>
</protein>
<accession>A0A9Q0K9E6</accession>